<feature type="compositionally biased region" description="Acidic residues" evidence="1">
    <location>
        <begin position="165"/>
        <end position="175"/>
    </location>
</feature>
<feature type="region of interest" description="Disordered" evidence="1">
    <location>
        <begin position="151"/>
        <end position="192"/>
    </location>
</feature>
<evidence type="ECO:0000313" key="2">
    <source>
        <dbReference type="Proteomes" id="UP000095287"/>
    </source>
</evidence>
<protein>
    <submittedName>
        <fullName evidence="3">SERTA domain-containing protein</fullName>
    </submittedName>
</protein>
<sequence length="258" mass="28807">MSSSPSMDSYIESELCSRVLELTYAKIQNRPRKSNLRRSLMIYNVMIKAKAQAEISRSSPRTSLSVPPPAPVAVAVAKPAKTAHKKAERKVDGPMEYRVRDLDESSKRPRWYHRLLQLPFATEAVEEALAAEDASVVPELCEDLFAEEEEDFDAPPTVFQSDSSSSDEEEEEEEAGRDLPGRKRKTSDPRLSTAEKRYCSFENVSELEDDESEEDDCDCSAPFFRGRSQSAPIYGCTGYGRVTDQLVPGANLQVASCH</sequence>
<accession>A0A1I7ZF85</accession>
<proteinExistence type="predicted"/>
<reference evidence="3" key="1">
    <citation type="submission" date="2016-11" db="UniProtKB">
        <authorList>
            <consortium name="WormBaseParasite"/>
        </authorList>
    </citation>
    <scope>IDENTIFICATION</scope>
</reference>
<evidence type="ECO:0000313" key="3">
    <source>
        <dbReference type="WBParaSite" id="L893_g25803.t1"/>
    </source>
</evidence>
<evidence type="ECO:0000256" key="1">
    <source>
        <dbReference type="SAM" id="MobiDB-lite"/>
    </source>
</evidence>
<dbReference type="Proteomes" id="UP000095287">
    <property type="component" value="Unplaced"/>
</dbReference>
<dbReference type="AlphaFoldDB" id="A0A1I7ZF85"/>
<dbReference type="WBParaSite" id="L893_g25803.t1">
    <property type="protein sequence ID" value="L893_g25803.t1"/>
    <property type="gene ID" value="L893_g25803"/>
</dbReference>
<name>A0A1I7ZF85_9BILA</name>
<keyword evidence="2" id="KW-1185">Reference proteome</keyword>
<organism evidence="2 3">
    <name type="scientific">Steinernema glaseri</name>
    <dbReference type="NCBI Taxonomy" id="37863"/>
    <lineage>
        <taxon>Eukaryota</taxon>
        <taxon>Metazoa</taxon>
        <taxon>Ecdysozoa</taxon>
        <taxon>Nematoda</taxon>
        <taxon>Chromadorea</taxon>
        <taxon>Rhabditida</taxon>
        <taxon>Tylenchina</taxon>
        <taxon>Panagrolaimomorpha</taxon>
        <taxon>Strongyloidoidea</taxon>
        <taxon>Steinernematidae</taxon>
        <taxon>Steinernema</taxon>
    </lineage>
</organism>